<keyword evidence="7 13" id="KW-0732">Signal</keyword>
<feature type="signal peptide" evidence="13">
    <location>
        <begin position="1"/>
        <end position="28"/>
    </location>
</feature>
<dbReference type="Gene3D" id="2.60.40.1120">
    <property type="entry name" value="Carboxypeptidase-like, regulatory domain"/>
    <property type="match status" value="1"/>
</dbReference>
<dbReference type="PANTHER" id="PTHR33478">
    <property type="entry name" value="EXTRACELLULAR METALLOPROTEINASE MEP"/>
    <property type="match status" value="1"/>
</dbReference>
<protein>
    <recommendedName>
        <fullName evidence="14">FTP domain-containing protein</fullName>
    </recommendedName>
</protein>
<evidence type="ECO:0000256" key="12">
    <source>
        <dbReference type="SAM" id="MobiDB-lite"/>
    </source>
</evidence>
<dbReference type="GO" id="GO:0030246">
    <property type="term" value="F:carbohydrate binding"/>
    <property type="evidence" value="ECO:0007669"/>
    <property type="project" value="InterPro"/>
</dbReference>
<organism evidence="15 16">
    <name type="scientific">Amycolatopsis vancoresmycina DSM 44592</name>
    <dbReference type="NCBI Taxonomy" id="1292037"/>
    <lineage>
        <taxon>Bacteria</taxon>
        <taxon>Bacillati</taxon>
        <taxon>Actinomycetota</taxon>
        <taxon>Actinomycetes</taxon>
        <taxon>Pseudonocardiales</taxon>
        <taxon>Pseudonocardiaceae</taxon>
        <taxon>Amycolatopsis</taxon>
    </lineage>
</organism>
<keyword evidence="11" id="KW-0865">Zymogen</keyword>
<dbReference type="Gene3D" id="3.10.450.490">
    <property type="match status" value="1"/>
</dbReference>
<keyword evidence="4" id="KW-0964">Secreted</keyword>
<gene>
    <name evidence="15" type="ORF">H480_32908</name>
</gene>
<feature type="region of interest" description="Disordered" evidence="12">
    <location>
        <begin position="458"/>
        <end position="487"/>
    </location>
</feature>
<dbReference type="AlphaFoldDB" id="R1HV45"/>
<dbReference type="RefSeq" id="WP_004558979.1">
    <property type="nucleotide sequence ID" value="NZ_AOUO01000540.1"/>
</dbReference>
<feature type="compositionally biased region" description="Polar residues" evidence="12">
    <location>
        <begin position="473"/>
        <end position="484"/>
    </location>
</feature>
<dbReference type="Proteomes" id="UP000014139">
    <property type="component" value="Unassembled WGS sequence"/>
</dbReference>
<evidence type="ECO:0000256" key="5">
    <source>
        <dbReference type="ARBA" id="ARBA00022670"/>
    </source>
</evidence>
<evidence type="ECO:0000256" key="8">
    <source>
        <dbReference type="ARBA" id="ARBA00022801"/>
    </source>
</evidence>
<dbReference type="InterPro" id="IPR001842">
    <property type="entry name" value="Peptidase_M36"/>
</dbReference>
<dbReference type="GO" id="GO:0006508">
    <property type="term" value="P:proteolysis"/>
    <property type="evidence" value="ECO:0007669"/>
    <property type="project" value="UniProtKB-KW"/>
</dbReference>
<evidence type="ECO:0000256" key="11">
    <source>
        <dbReference type="ARBA" id="ARBA00023145"/>
    </source>
</evidence>
<evidence type="ECO:0000256" key="7">
    <source>
        <dbReference type="ARBA" id="ARBA00022729"/>
    </source>
</evidence>
<dbReference type="Gene3D" id="2.60.120.260">
    <property type="entry name" value="Galactose-binding domain-like"/>
    <property type="match status" value="1"/>
</dbReference>
<evidence type="ECO:0000256" key="10">
    <source>
        <dbReference type="ARBA" id="ARBA00023049"/>
    </source>
</evidence>
<comment type="cofactor">
    <cofactor evidence="1">
        <name>Zn(2+)</name>
        <dbReference type="ChEBI" id="CHEBI:29105"/>
    </cofactor>
</comment>
<evidence type="ECO:0000256" key="9">
    <source>
        <dbReference type="ARBA" id="ARBA00022833"/>
    </source>
</evidence>
<keyword evidence="8" id="KW-0378">Hydrolase</keyword>
<evidence type="ECO:0000256" key="4">
    <source>
        <dbReference type="ARBA" id="ARBA00022525"/>
    </source>
</evidence>
<dbReference type="Gene3D" id="1.10.390.10">
    <property type="entry name" value="Neutral Protease Domain 2"/>
    <property type="match status" value="1"/>
</dbReference>
<evidence type="ECO:0000313" key="16">
    <source>
        <dbReference type="Proteomes" id="UP000014139"/>
    </source>
</evidence>
<feature type="domain" description="FTP" evidence="14">
    <location>
        <begin position="170"/>
        <end position="218"/>
    </location>
</feature>
<proteinExistence type="inferred from homology"/>
<sequence>MTRQAAARRAAAAGIVLLAGLSPAVAHAAPDHADAAGKLHRRVDYDSRDSLRAASGLSAAARRSAAADSSPGAVRQLREQLGTQGIVDIDNATGTPRRVARTDGFLTAASTRKPQLGTQGIVDIDNATGTPRRVARTDGFLTAASTRKPADIALGYLSAHPEVFGLDAKTLTLRQDYTDIEGTHHLSFVQSAGGVPVFGNGLKAHVAKDGSLIQVDGAPVKQLPAAMSGAQLSAAAARAAAVKDVDGTPATVTRNAAGPRQATTFSDGGNAKLVWFQTGAGPRLAWQTLLLRDGFLHVVDAASGEVLYRHNTVANDTAQVWTDYPGAPRGGKQQRISLTKWLPDDSPRLAGYYAHVYSDVNDDNTANPSEEVRPAAKGSFEYPFTDFSTTVGGRCAAALPCSWDPQTPNSWQADRAQNAVQLFSFLGTFHDHLLAAPIGFTRTAGNFEAVDGDAVQAEADDGADTGNGLPDGNHTNNANMSTPPDGTPPRMQMYLFTPGTRALAGNSGDESDVVYHEYTHGLSNRLVVDANGVSMLGGAQAGAMGEGWSDWYAEDFLAAQGLEKDTPANGEIRVGKYWTAGGTIRSQPLDCAVGAPATACPGTPATHSGGYTYGDYGRLSGFAEAHDDGEIWAETLWDLRTAVGSAKAESLLTRAMELTPASPSFLDERNSILQAGLVVDGGRLQQKIWQVFAHRGMGYFAAASDGDDIRPVEDFSLPPAADTPRGTLTGTVRDQDSGAPIGGVTVAFGGHASGFAGGLVATTAADGTYTIAGILPGTYAKVVARGAGYDPAEKTLSIPSHPLSQDWTVRRDWAAAGGGGKVASFTGPDFSPMCGPGNMIDQSQARGWVSFVQPGGLNVVVELPSKVDIAQVVVNPTPVCIPLESVQTGQYLVETSPDGTTWTTAAQGTFPSATFEPTPVTPAPGTGSGVRFVRYTMLDTRGQEDGLCGPGTTTLGCFFTSSTELAVYGKPAV</sequence>
<dbReference type="InterPro" id="IPR011096">
    <property type="entry name" value="FTP_domain"/>
</dbReference>
<dbReference type="SUPFAM" id="SSF49785">
    <property type="entry name" value="Galactose-binding domain-like"/>
    <property type="match status" value="1"/>
</dbReference>
<dbReference type="Pfam" id="PF13620">
    <property type="entry name" value="CarboxypepD_reg"/>
    <property type="match status" value="1"/>
</dbReference>
<evidence type="ECO:0000256" key="2">
    <source>
        <dbReference type="ARBA" id="ARBA00004613"/>
    </source>
</evidence>
<evidence type="ECO:0000256" key="6">
    <source>
        <dbReference type="ARBA" id="ARBA00022723"/>
    </source>
</evidence>
<feature type="chain" id="PRO_5004352340" description="FTP domain-containing protein" evidence="13">
    <location>
        <begin position="29"/>
        <end position="973"/>
    </location>
</feature>
<dbReference type="EMBL" id="AOUO01000540">
    <property type="protein sequence ID" value="EOD64231.1"/>
    <property type="molecule type" value="Genomic_DNA"/>
</dbReference>
<dbReference type="eggNOG" id="COG3485">
    <property type="taxonomic scope" value="Bacteria"/>
</dbReference>
<dbReference type="InterPro" id="IPR013784">
    <property type="entry name" value="Carb-bd-like_fold"/>
</dbReference>
<dbReference type="PATRIC" id="fig|1292037.4.peg.6180"/>
<accession>R1HV45</accession>
<dbReference type="Gene3D" id="3.10.170.10">
    <property type="match status" value="1"/>
</dbReference>
<dbReference type="InterPro" id="IPR027268">
    <property type="entry name" value="Peptidase_M4/M1_CTD_sf"/>
</dbReference>
<keyword evidence="10" id="KW-0482">Metalloprotease</keyword>
<evidence type="ECO:0000256" key="1">
    <source>
        <dbReference type="ARBA" id="ARBA00001947"/>
    </source>
</evidence>
<reference evidence="15 16" key="1">
    <citation type="submission" date="2013-02" db="EMBL/GenBank/DDBJ databases">
        <title>Draft genome sequence of Amycolatopsis vancoresmycina strain DSM 44592T.</title>
        <authorList>
            <person name="Kumar S."/>
            <person name="Kaur N."/>
            <person name="Kaur C."/>
            <person name="Raghava G.P.S."/>
            <person name="Mayilraj S."/>
        </authorList>
    </citation>
    <scope>NUCLEOTIDE SEQUENCE [LARGE SCALE GENOMIC DNA]</scope>
    <source>
        <strain evidence="15 16">DSM 44592</strain>
    </source>
</reference>
<dbReference type="PANTHER" id="PTHR33478:SF1">
    <property type="entry name" value="EXTRACELLULAR METALLOPROTEINASE MEP"/>
    <property type="match status" value="1"/>
</dbReference>
<feature type="region of interest" description="Disordered" evidence="12">
    <location>
        <begin position="717"/>
        <end position="736"/>
    </location>
</feature>
<keyword evidence="9" id="KW-0862">Zinc</keyword>
<dbReference type="GO" id="GO:0008270">
    <property type="term" value="F:zinc ion binding"/>
    <property type="evidence" value="ECO:0007669"/>
    <property type="project" value="InterPro"/>
</dbReference>
<name>R1HV45_9PSEU</name>
<comment type="similarity">
    <text evidence="3">Belongs to the peptidase M36 family.</text>
</comment>
<dbReference type="InterPro" id="IPR008979">
    <property type="entry name" value="Galactose-bd-like_sf"/>
</dbReference>
<dbReference type="InterPro" id="IPR050371">
    <property type="entry name" value="Fungal_virulence_M36"/>
</dbReference>
<keyword evidence="5" id="KW-0645">Protease</keyword>
<evidence type="ECO:0000259" key="14">
    <source>
        <dbReference type="Pfam" id="PF07504"/>
    </source>
</evidence>
<keyword evidence="6" id="KW-0479">Metal-binding</keyword>
<evidence type="ECO:0000256" key="13">
    <source>
        <dbReference type="SAM" id="SignalP"/>
    </source>
</evidence>
<dbReference type="GO" id="GO:0005615">
    <property type="term" value="C:extracellular space"/>
    <property type="evidence" value="ECO:0007669"/>
    <property type="project" value="InterPro"/>
</dbReference>
<dbReference type="Pfam" id="PF07504">
    <property type="entry name" value="FTP"/>
    <property type="match status" value="1"/>
</dbReference>
<dbReference type="SUPFAM" id="SSF49452">
    <property type="entry name" value="Starch-binding domain-like"/>
    <property type="match status" value="1"/>
</dbReference>
<keyword evidence="16" id="KW-1185">Reference proteome</keyword>
<dbReference type="Pfam" id="PF02128">
    <property type="entry name" value="Peptidase_M36"/>
    <property type="match status" value="1"/>
</dbReference>
<evidence type="ECO:0000256" key="3">
    <source>
        <dbReference type="ARBA" id="ARBA00006006"/>
    </source>
</evidence>
<comment type="subcellular location">
    <subcellularLocation>
        <location evidence="2">Secreted</location>
    </subcellularLocation>
</comment>
<dbReference type="GO" id="GO:0004222">
    <property type="term" value="F:metalloendopeptidase activity"/>
    <property type="evidence" value="ECO:0007669"/>
    <property type="project" value="InterPro"/>
</dbReference>
<dbReference type="SUPFAM" id="SSF55486">
    <property type="entry name" value="Metalloproteases ('zincins'), catalytic domain"/>
    <property type="match status" value="1"/>
</dbReference>
<comment type="caution">
    <text evidence="15">The sequence shown here is derived from an EMBL/GenBank/DDBJ whole genome shotgun (WGS) entry which is preliminary data.</text>
</comment>
<evidence type="ECO:0000313" key="15">
    <source>
        <dbReference type="EMBL" id="EOD64231.1"/>
    </source>
</evidence>